<evidence type="ECO:0000313" key="1">
    <source>
        <dbReference type="EMBL" id="CAG6513114.1"/>
    </source>
</evidence>
<name>A0A8D8DI17_CULPI</name>
<protein>
    <submittedName>
        <fullName evidence="1">(northern house mosquito) hypothetical protein</fullName>
    </submittedName>
</protein>
<dbReference type="AlphaFoldDB" id="A0A8D8DI17"/>
<dbReference type="EMBL" id="HBUE01166994">
    <property type="protein sequence ID" value="CAG6513114.1"/>
    <property type="molecule type" value="Transcribed_RNA"/>
</dbReference>
<dbReference type="EMBL" id="HBUE01272310">
    <property type="protein sequence ID" value="CAG6564581.1"/>
    <property type="molecule type" value="Transcribed_RNA"/>
</dbReference>
<accession>A0A8D8DI17</accession>
<sequence>MPGDPFGCAEFVDFLLFGVVGEHCVQPGKFVLGAFKVLAIVGVNVRRHSASPDEPAQRSKERGGGEISNKFNVNGLRREAHKKANIGLGRCSTFVYRLQVQWACVVYADDAKWATRDDPLSRKLANLLLNQFGIQSNATEAIAHHASGKNATTDGPEFLAHGGQ</sequence>
<proteinExistence type="predicted"/>
<reference evidence="1" key="1">
    <citation type="submission" date="2021-05" db="EMBL/GenBank/DDBJ databases">
        <authorList>
            <person name="Alioto T."/>
            <person name="Alioto T."/>
            <person name="Gomez Garrido J."/>
        </authorList>
    </citation>
    <scope>NUCLEOTIDE SEQUENCE</scope>
</reference>
<organism evidence="1">
    <name type="scientific">Culex pipiens</name>
    <name type="common">House mosquito</name>
    <dbReference type="NCBI Taxonomy" id="7175"/>
    <lineage>
        <taxon>Eukaryota</taxon>
        <taxon>Metazoa</taxon>
        <taxon>Ecdysozoa</taxon>
        <taxon>Arthropoda</taxon>
        <taxon>Hexapoda</taxon>
        <taxon>Insecta</taxon>
        <taxon>Pterygota</taxon>
        <taxon>Neoptera</taxon>
        <taxon>Endopterygota</taxon>
        <taxon>Diptera</taxon>
        <taxon>Nematocera</taxon>
        <taxon>Culicoidea</taxon>
        <taxon>Culicidae</taxon>
        <taxon>Culicinae</taxon>
        <taxon>Culicini</taxon>
        <taxon>Culex</taxon>
        <taxon>Culex</taxon>
    </lineage>
</organism>